<dbReference type="InterPro" id="IPR004398">
    <property type="entry name" value="RNA_MeTrfase_RsmD"/>
</dbReference>
<dbReference type="PANTHER" id="PTHR43542">
    <property type="entry name" value="METHYLTRANSFERASE"/>
    <property type="match status" value="1"/>
</dbReference>
<gene>
    <name evidence="4" type="primary">rsmD</name>
    <name evidence="4" type="ORF">HXK23_04865</name>
</gene>
<dbReference type="CDD" id="cd02440">
    <property type="entry name" value="AdoMet_MTases"/>
    <property type="match status" value="1"/>
</dbReference>
<evidence type="ECO:0000256" key="2">
    <source>
        <dbReference type="ARBA" id="ARBA00022679"/>
    </source>
</evidence>
<dbReference type="Gene3D" id="3.40.50.150">
    <property type="entry name" value="Vaccinia Virus protein VP39"/>
    <property type="match status" value="1"/>
</dbReference>
<dbReference type="SUPFAM" id="SSF53335">
    <property type="entry name" value="S-adenosyl-L-methionine-dependent methyltransferases"/>
    <property type="match status" value="1"/>
</dbReference>
<dbReference type="PIRSF" id="PIRSF004553">
    <property type="entry name" value="CHP00095"/>
    <property type="match status" value="1"/>
</dbReference>
<dbReference type="PROSITE" id="PS00092">
    <property type="entry name" value="N6_MTASE"/>
    <property type="match status" value="1"/>
</dbReference>
<proteinExistence type="predicted"/>
<dbReference type="GO" id="GO:0052913">
    <property type="term" value="F:16S rRNA (guanine(966)-N(2))-methyltransferase activity"/>
    <property type="evidence" value="ECO:0007669"/>
    <property type="project" value="UniProtKB-EC"/>
</dbReference>
<keyword evidence="2 4" id="KW-0808">Transferase</keyword>
<evidence type="ECO:0000256" key="3">
    <source>
        <dbReference type="SAM" id="MobiDB-lite"/>
    </source>
</evidence>
<dbReference type="NCBIfam" id="TIGR00095">
    <property type="entry name" value="16S rRNA (guanine(966)-N(2))-methyltransferase RsmD"/>
    <property type="match status" value="1"/>
</dbReference>
<comment type="caution">
    <text evidence="4">The sequence shown here is derived from an EMBL/GenBank/DDBJ whole genome shotgun (WGS) entry which is preliminary data.</text>
</comment>
<sequence>MRIVGGKWKGRAIEAPDGKGTTRPTTDRTREAIASSILASRGLDLSESRVLDAFAGSGAMGFELLSRGALYAAFVDKDRKTCDRIKRTAKSLGVATSEMSVICGDTTRLAESSQLFGGPFDVVFLDPPYAVEAEVVSKLLKDLTQAGSLTEDAVVVYEHSHKSDSVSLDNFELSKSKRYGIAQVDLLVRCEG</sequence>
<evidence type="ECO:0000256" key="1">
    <source>
        <dbReference type="ARBA" id="ARBA00022603"/>
    </source>
</evidence>
<reference evidence="4" key="1">
    <citation type="submission" date="2020-04" db="EMBL/GenBank/DDBJ databases">
        <title>Deep metagenomics examines the oral microbiome during advanced dental caries in children, revealing novel taxa and co-occurrences with host molecules.</title>
        <authorList>
            <person name="Baker J.L."/>
            <person name="Morton J.T."/>
            <person name="Dinis M."/>
            <person name="Alvarez R."/>
            <person name="Tran N.C."/>
            <person name="Knight R."/>
            <person name="Edlund A."/>
        </authorList>
    </citation>
    <scope>NUCLEOTIDE SEQUENCE</scope>
    <source>
        <strain evidence="4">JCVI_22A_bin.2</strain>
    </source>
</reference>
<dbReference type="GO" id="GO:0003676">
    <property type="term" value="F:nucleic acid binding"/>
    <property type="evidence" value="ECO:0007669"/>
    <property type="project" value="InterPro"/>
</dbReference>
<dbReference type="AlphaFoldDB" id="A0A930YT99"/>
<dbReference type="Proteomes" id="UP000772566">
    <property type="component" value="Unassembled WGS sequence"/>
</dbReference>
<name>A0A930YT99_9ACTN</name>
<protein>
    <submittedName>
        <fullName evidence="4">16S rRNA (Guanine(966)-N(2))-methyltransferase RsmD</fullName>
        <ecNumber evidence="4">2.1.1.171</ecNumber>
    </submittedName>
</protein>
<dbReference type="Pfam" id="PF03602">
    <property type="entry name" value="Cons_hypoth95"/>
    <property type="match status" value="1"/>
</dbReference>
<dbReference type="InterPro" id="IPR002052">
    <property type="entry name" value="DNA_methylase_N6_adenine_CS"/>
</dbReference>
<keyword evidence="1 4" id="KW-0489">Methyltransferase</keyword>
<feature type="region of interest" description="Disordered" evidence="3">
    <location>
        <begin position="1"/>
        <end position="27"/>
    </location>
</feature>
<dbReference type="EC" id="2.1.1.171" evidence="4"/>
<dbReference type="EMBL" id="JABZGT010000298">
    <property type="protein sequence ID" value="MBF4809532.1"/>
    <property type="molecule type" value="Genomic_DNA"/>
</dbReference>
<organism evidence="4 5">
    <name type="scientific">Lancefieldella parvula</name>
    <dbReference type="NCBI Taxonomy" id="1382"/>
    <lineage>
        <taxon>Bacteria</taxon>
        <taxon>Bacillati</taxon>
        <taxon>Actinomycetota</taxon>
        <taxon>Coriobacteriia</taxon>
        <taxon>Coriobacteriales</taxon>
        <taxon>Atopobiaceae</taxon>
        <taxon>Lancefieldella</taxon>
    </lineage>
</organism>
<dbReference type="InterPro" id="IPR029063">
    <property type="entry name" value="SAM-dependent_MTases_sf"/>
</dbReference>
<evidence type="ECO:0000313" key="5">
    <source>
        <dbReference type="Proteomes" id="UP000772566"/>
    </source>
</evidence>
<accession>A0A930YT99</accession>
<evidence type="ECO:0000313" key="4">
    <source>
        <dbReference type="EMBL" id="MBF4809532.1"/>
    </source>
</evidence>
<dbReference type="PANTHER" id="PTHR43542:SF1">
    <property type="entry name" value="METHYLTRANSFERASE"/>
    <property type="match status" value="1"/>
</dbReference>